<evidence type="ECO:0000313" key="3">
    <source>
        <dbReference type="Proteomes" id="UP001152561"/>
    </source>
</evidence>
<reference evidence="3" key="1">
    <citation type="journal article" date="2023" name="Proc. Natl. Acad. Sci. U.S.A.">
        <title>Genomic and structural basis for evolution of tropane alkaloid biosynthesis.</title>
        <authorList>
            <person name="Wanga Y.-J."/>
            <person name="Taina T."/>
            <person name="Yua J.-Y."/>
            <person name="Lia J."/>
            <person name="Xua B."/>
            <person name="Chenc J."/>
            <person name="D'Auriad J.C."/>
            <person name="Huanga J.-P."/>
            <person name="Huanga S.-X."/>
        </authorList>
    </citation>
    <scope>NUCLEOTIDE SEQUENCE [LARGE SCALE GENOMIC DNA]</scope>
    <source>
        <strain evidence="3">cv. KIB-2019</strain>
    </source>
</reference>
<dbReference type="GO" id="GO:0003723">
    <property type="term" value="F:RNA binding"/>
    <property type="evidence" value="ECO:0007669"/>
    <property type="project" value="InterPro"/>
</dbReference>
<proteinExistence type="predicted"/>
<protein>
    <recommendedName>
        <fullName evidence="1">APO domain-containing protein</fullName>
    </recommendedName>
</protein>
<keyword evidence="3" id="KW-1185">Reference proteome</keyword>
<dbReference type="Pfam" id="PF05634">
    <property type="entry name" value="APO_RNA-bind"/>
    <property type="match status" value="2"/>
</dbReference>
<feature type="domain" description="APO" evidence="1">
    <location>
        <begin position="233"/>
        <end position="302"/>
    </location>
</feature>
<sequence>MFHRRVGSVLNLRLDNCLLKWPTDEFKTLEALPRKLKRAEKKPWVTNINELKRRGRLDKQERRMVREVALRPPENGLLVKELIPVAHQVLAPRGHILACVSRISEEILIYFCSFCSEVHVGHPPHKIRTCNVSGKHVLPVVESFHLYDRLGRAVSHDERLEVDRIPALVELCIQAGFPGKLIDFEKKFPKDDLSGKDVETSKSREIIKKLSGDGKYLNLPYDDIKGFDMRGLVRQCQAFKHQMRDGQHGWQESTIDDFLSTVYVWHGRNSHDGELLVDSLKRYHGKLPAVVELFSQAGAQVGDDYYRMMREEVAVPGLDEEKLVV</sequence>
<name>A0A9Q1LBT1_9SOLA</name>
<dbReference type="OrthoDB" id="1926485at2759"/>
<gene>
    <name evidence="2" type="ORF">K7X08_015626</name>
</gene>
<evidence type="ECO:0000313" key="2">
    <source>
        <dbReference type="EMBL" id="KAJ8532737.1"/>
    </source>
</evidence>
<dbReference type="Proteomes" id="UP001152561">
    <property type="component" value="Unassembled WGS sequence"/>
</dbReference>
<feature type="domain" description="APO" evidence="1">
    <location>
        <begin position="30"/>
        <end position="177"/>
    </location>
</feature>
<dbReference type="InterPro" id="IPR023342">
    <property type="entry name" value="APO_dom"/>
</dbReference>
<dbReference type="EMBL" id="JAJAGQ010000020">
    <property type="protein sequence ID" value="KAJ8532737.1"/>
    <property type="molecule type" value="Genomic_DNA"/>
</dbReference>
<dbReference type="AlphaFoldDB" id="A0A9Q1LBT1"/>
<organism evidence="2 3">
    <name type="scientific">Anisodus acutangulus</name>
    <dbReference type="NCBI Taxonomy" id="402998"/>
    <lineage>
        <taxon>Eukaryota</taxon>
        <taxon>Viridiplantae</taxon>
        <taxon>Streptophyta</taxon>
        <taxon>Embryophyta</taxon>
        <taxon>Tracheophyta</taxon>
        <taxon>Spermatophyta</taxon>
        <taxon>Magnoliopsida</taxon>
        <taxon>eudicotyledons</taxon>
        <taxon>Gunneridae</taxon>
        <taxon>Pentapetalae</taxon>
        <taxon>asterids</taxon>
        <taxon>lamiids</taxon>
        <taxon>Solanales</taxon>
        <taxon>Solanaceae</taxon>
        <taxon>Solanoideae</taxon>
        <taxon>Hyoscyameae</taxon>
        <taxon>Anisodus</taxon>
    </lineage>
</organism>
<evidence type="ECO:0000259" key="1">
    <source>
        <dbReference type="Pfam" id="PF05634"/>
    </source>
</evidence>
<accession>A0A9Q1LBT1</accession>
<comment type="caution">
    <text evidence="2">The sequence shown here is derived from an EMBL/GenBank/DDBJ whole genome shotgun (WGS) entry which is preliminary data.</text>
</comment>